<dbReference type="Gene3D" id="3.40.50.1980">
    <property type="entry name" value="Nitrogenase molybdenum iron protein domain"/>
    <property type="match status" value="2"/>
</dbReference>
<feature type="region of interest" description="Disordered" evidence="4">
    <location>
        <begin position="121"/>
        <end position="141"/>
    </location>
</feature>
<evidence type="ECO:0000256" key="4">
    <source>
        <dbReference type="SAM" id="MobiDB-lite"/>
    </source>
</evidence>
<dbReference type="AlphaFoldDB" id="A0A6J6HSN8"/>
<dbReference type="Pfam" id="PF01297">
    <property type="entry name" value="ZnuA"/>
    <property type="match status" value="1"/>
</dbReference>
<dbReference type="PROSITE" id="PS51257">
    <property type="entry name" value="PROKAR_LIPOPROTEIN"/>
    <property type="match status" value="1"/>
</dbReference>
<comment type="similarity">
    <text evidence="1">Belongs to the bacterial solute-binding protein 9 family.</text>
</comment>
<evidence type="ECO:0000256" key="3">
    <source>
        <dbReference type="ARBA" id="ARBA00022729"/>
    </source>
</evidence>
<evidence type="ECO:0000313" key="5">
    <source>
        <dbReference type="EMBL" id="CAB4617051.1"/>
    </source>
</evidence>
<dbReference type="PRINTS" id="PR00691">
    <property type="entry name" value="ADHESINB"/>
</dbReference>
<gene>
    <name evidence="5" type="ORF">UFOPK1874_00781</name>
</gene>
<evidence type="ECO:0000256" key="2">
    <source>
        <dbReference type="ARBA" id="ARBA00022448"/>
    </source>
</evidence>
<reference evidence="5" key="1">
    <citation type="submission" date="2020-05" db="EMBL/GenBank/DDBJ databases">
        <authorList>
            <person name="Chiriac C."/>
            <person name="Salcher M."/>
            <person name="Ghai R."/>
            <person name="Kavagutti S V."/>
        </authorList>
    </citation>
    <scope>NUCLEOTIDE SEQUENCE</scope>
</reference>
<dbReference type="PANTHER" id="PTHR42953">
    <property type="entry name" value="HIGH-AFFINITY ZINC UPTAKE SYSTEM PROTEIN ZNUA-RELATED"/>
    <property type="match status" value="1"/>
</dbReference>
<dbReference type="SUPFAM" id="SSF53807">
    <property type="entry name" value="Helical backbone' metal receptor"/>
    <property type="match status" value="1"/>
</dbReference>
<dbReference type="GO" id="GO:0007155">
    <property type="term" value="P:cell adhesion"/>
    <property type="evidence" value="ECO:0007669"/>
    <property type="project" value="InterPro"/>
</dbReference>
<keyword evidence="3" id="KW-0732">Signal</keyword>
<dbReference type="EMBL" id="CAEZUX010000082">
    <property type="protein sequence ID" value="CAB4617051.1"/>
    <property type="molecule type" value="Genomic_DNA"/>
</dbReference>
<dbReference type="GO" id="GO:0030001">
    <property type="term" value="P:metal ion transport"/>
    <property type="evidence" value="ECO:0007669"/>
    <property type="project" value="InterPro"/>
</dbReference>
<evidence type="ECO:0000256" key="1">
    <source>
        <dbReference type="ARBA" id="ARBA00011028"/>
    </source>
</evidence>
<feature type="compositionally biased region" description="Basic and acidic residues" evidence="4">
    <location>
        <begin position="121"/>
        <end position="139"/>
    </location>
</feature>
<accession>A0A6J6HSN8</accession>
<dbReference type="GO" id="GO:0046872">
    <property type="term" value="F:metal ion binding"/>
    <property type="evidence" value="ECO:0007669"/>
    <property type="project" value="InterPro"/>
</dbReference>
<proteinExistence type="inferred from homology"/>
<dbReference type="InterPro" id="IPR006127">
    <property type="entry name" value="ZnuA-like"/>
</dbReference>
<protein>
    <submittedName>
        <fullName evidence="5">Unannotated protein</fullName>
    </submittedName>
</protein>
<keyword evidence="2" id="KW-0813">Transport</keyword>
<dbReference type="PANTHER" id="PTHR42953:SF3">
    <property type="entry name" value="HIGH-AFFINITY ZINC UPTAKE SYSTEM PROTEIN ZNUA"/>
    <property type="match status" value="1"/>
</dbReference>
<sequence length="313" mass="33338">MRTTRLLSLLAVTSLLISCGSSNSSDTTSADRLTVAASFYPIAEIVQRVGGDDVELLALTAPGVEPHDSELSAKQLDELVKADIVFYIGGGFQPDLEKAIESLPTTTVAIDLLKSVETLEEKEHGDEATDDHDHAHSGTDPHVWLDPANMAEMAMTIATEISKVKSFDATAALTERLTTYASELTAVGTLIDTTFASCERKELVTAHDAFAYFAHRANLTTVPIAGVDPETEPSAKDLEATAAIAKRSKVTTVFFEEVLPKEFADTVARLIGAKVDSINAVETISQSDLDAGVTYSSIMKSNIATISTALGCK</sequence>
<dbReference type="InterPro" id="IPR006128">
    <property type="entry name" value="Lipoprotein_PsaA-like"/>
</dbReference>
<dbReference type="InterPro" id="IPR006129">
    <property type="entry name" value="AdhesinB"/>
</dbReference>
<organism evidence="5">
    <name type="scientific">freshwater metagenome</name>
    <dbReference type="NCBI Taxonomy" id="449393"/>
    <lineage>
        <taxon>unclassified sequences</taxon>
        <taxon>metagenomes</taxon>
        <taxon>ecological metagenomes</taxon>
    </lineage>
</organism>
<dbReference type="InterPro" id="IPR050492">
    <property type="entry name" value="Bact_metal-bind_prot9"/>
</dbReference>
<name>A0A6J6HSN8_9ZZZZ</name>
<dbReference type="PRINTS" id="PR00690">
    <property type="entry name" value="ADHESNFAMILY"/>
</dbReference>